<accession>A0A9Q0SJP1</accession>
<proteinExistence type="predicted"/>
<organism evidence="1 2">
    <name type="scientific">Salix purpurea</name>
    <name type="common">Purple osier willow</name>
    <dbReference type="NCBI Taxonomy" id="77065"/>
    <lineage>
        <taxon>Eukaryota</taxon>
        <taxon>Viridiplantae</taxon>
        <taxon>Streptophyta</taxon>
        <taxon>Embryophyta</taxon>
        <taxon>Tracheophyta</taxon>
        <taxon>Spermatophyta</taxon>
        <taxon>Magnoliopsida</taxon>
        <taxon>eudicotyledons</taxon>
        <taxon>Gunneridae</taxon>
        <taxon>Pentapetalae</taxon>
        <taxon>rosids</taxon>
        <taxon>fabids</taxon>
        <taxon>Malpighiales</taxon>
        <taxon>Salicaceae</taxon>
        <taxon>Saliceae</taxon>
        <taxon>Salix</taxon>
    </lineage>
</organism>
<evidence type="ECO:0000313" key="2">
    <source>
        <dbReference type="Proteomes" id="UP001151532"/>
    </source>
</evidence>
<protein>
    <submittedName>
        <fullName evidence="1">Uncharacterized protein</fullName>
    </submittedName>
</protein>
<reference evidence="1" key="2">
    <citation type="journal article" date="2023" name="Int. J. Mol. Sci.">
        <title>De Novo Assembly and Annotation of 11 Diverse Shrub Willow (Salix) Genomes Reveals Novel Gene Organization in Sex-Linked Regions.</title>
        <authorList>
            <person name="Hyden B."/>
            <person name="Feng K."/>
            <person name="Yates T.B."/>
            <person name="Jawdy S."/>
            <person name="Cereghino C."/>
            <person name="Smart L.B."/>
            <person name="Muchero W."/>
        </authorList>
    </citation>
    <scope>NUCLEOTIDE SEQUENCE</scope>
    <source>
        <tissue evidence="1">Shoot tip</tissue>
    </source>
</reference>
<sequence length="33" mass="3691">MGSSSGGEFAERLLNRCFYPEWLSFPSANRPAI</sequence>
<dbReference type="Proteomes" id="UP001151532">
    <property type="component" value="Chromosome 14"/>
</dbReference>
<name>A0A9Q0SJP1_SALPP</name>
<reference evidence="1" key="1">
    <citation type="submission" date="2022-11" db="EMBL/GenBank/DDBJ databases">
        <authorList>
            <person name="Hyden B.L."/>
            <person name="Feng K."/>
            <person name="Yates T."/>
            <person name="Jawdy S."/>
            <person name="Smart L.B."/>
            <person name="Muchero W."/>
        </authorList>
    </citation>
    <scope>NUCLEOTIDE SEQUENCE</scope>
    <source>
        <tissue evidence="1">Shoot tip</tissue>
    </source>
</reference>
<dbReference type="AlphaFoldDB" id="A0A9Q0SJP1"/>
<evidence type="ECO:0000313" key="1">
    <source>
        <dbReference type="EMBL" id="KAJ6679340.1"/>
    </source>
</evidence>
<comment type="caution">
    <text evidence="1">The sequence shown here is derived from an EMBL/GenBank/DDBJ whole genome shotgun (WGS) entry which is preliminary data.</text>
</comment>
<keyword evidence="2" id="KW-1185">Reference proteome</keyword>
<gene>
    <name evidence="1" type="ORF">OIU79_019157</name>
</gene>
<dbReference type="EMBL" id="JAPFFK010000020">
    <property type="protein sequence ID" value="KAJ6679340.1"/>
    <property type="molecule type" value="Genomic_DNA"/>
</dbReference>